<keyword evidence="3" id="KW-1185">Reference proteome</keyword>
<feature type="region of interest" description="Disordered" evidence="1">
    <location>
        <begin position="106"/>
        <end position="139"/>
    </location>
</feature>
<proteinExistence type="predicted"/>
<dbReference type="HOGENOM" id="CLU_1847886_0_0_1"/>
<name>A0A0D3ATL9_BRAOL</name>
<dbReference type="Gramene" id="Bo2g116810.1">
    <property type="protein sequence ID" value="Bo2g116810.1"/>
    <property type="gene ID" value="Bo2g116810"/>
</dbReference>
<accession>A0A0D3ATL9</accession>
<evidence type="ECO:0000313" key="3">
    <source>
        <dbReference type="Proteomes" id="UP000032141"/>
    </source>
</evidence>
<feature type="compositionally biased region" description="Basic and acidic residues" evidence="1">
    <location>
        <begin position="128"/>
        <end position="139"/>
    </location>
</feature>
<dbReference type="Proteomes" id="UP000032141">
    <property type="component" value="Chromosome C2"/>
</dbReference>
<reference evidence="2 3" key="1">
    <citation type="journal article" date="2014" name="Genome Biol.">
        <title>Transcriptome and methylome profiling reveals relics of genome dominance in the mesopolyploid Brassica oleracea.</title>
        <authorList>
            <person name="Parkin I.A."/>
            <person name="Koh C."/>
            <person name="Tang H."/>
            <person name="Robinson S.J."/>
            <person name="Kagale S."/>
            <person name="Clarke W.E."/>
            <person name="Town C.D."/>
            <person name="Nixon J."/>
            <person name="Krishnakumar V."/>
            <person name="Bidwell S.L."/>
            <person name="Denoeud F."/>
            <person name="Belcram H."/>
            <person name="Links M.G."/>
            <person name="Just J."/>
            <person name="Clarke C."/>
            <person name="Bender T."/>
            <person name="Huebert T."/>
            <person name="Mason A.S."/>
            <person name="Pires J.C."/>
            <person name="Barker G."/>
            <person name="Moore J."/>
            <person name="Walley P.G."/>
            <person name="Manoli S."/>
            <person name="Batley J."/>
            <person name="Edwards D."/>
            <person name="Nelson M.N."/>
            <person name="Wang X."/>
            <person name="Paterson A.H."/>
            <person name="King G."/>
            <person name="Bancroft I."/>
            <person name="Chalhoub B."/>
            <person name="Sharpe A.G."/>
        </authorList>
    </citation>
    <scope>NUCLEOTIDE SEQUENCE</scope>
    <source>
        <strain evidence="2 3">cv. TO1000</strain>
    </source>
</reference>
<reference evidence="2" key="2">
    <citation type="submission" date="2015-03" db="UniProtKB">
        <authorList>
            <consortium name="EnsemblPlants"/>
        </authorList>
    </citation>
    <scope>IDENTIFICATION</scope>
</reference>
<dbReference type="AlphaFoldDB" id="A0A0D3ATL9"/>
<dbReference type="EnsemblPlants" id="Bo2g116810.1">
    <property type="protein sequence ID" value="Bo2g116810.1"/>
    <property type="gene ID" value="Bo2g116810"/>
</dbReference>
<evidence type="ECO:0000256" key="1">
    <source>
        <dbReference type="SAM" id="MobiDB-lite"/>
    </source>
</evidence>
<protein>
    <submittedName>
        <fullName evidence="2">Uncharacterized protein</fullName>
    </submittedName>
</protein>
<evidence type="ECO:0000313" key="2">
    <source>
        <dbReference type="EnsemblPlants" id="Bo2g116810.1"/>
    </source>
</evidence>
<organism evidence="2 3">
    <name type="scientific">Brassica oleracea var. oleracea</name>
    <dbReference type="NCBI Taxonomy" id="109376"/>
    <lineage>
        <taxon>Eukaryota</taxon>
        <taxon>Viridiplantae</taxon>
        <taxon>Streptophyta</taxon>
        <taxon>Embryophyta</taxon>
        <taxon>Tracheophyta</taxon>
        <taxon>Spermatophyta</taxon>
        <taxon>Magnoliopsida</taxon>
        <taxon>eudicotyledons</taxon>
        <taxon>Gunneridae</taxon>
        <taxon>Pentapetalae</taxon>
        <taxon>rosids</taxon>
        <taxon>malvids</taxon>
        <taxon>Brassicales</taxon>
        <taxon>Brassicaceae</taxon>
        <taxon>Brassiceae</taxon>
        <taxon>Brassica</taxon>
    </lineage>
</organism>
<sequence length="139" mass="16116">MSGDTTFIINYEGKFENLEEGLTYVEEKIHYHGSIISAGIVDMYGQRVWYKLPNERLSDLKLSCDGGINFQKHVYCHTIGRNEARENPESDPQEEAVEEIVLRFVDEEEDNEALRDTPPASDDEDDIEPRYERWRRGSG</sequence>